<evidence type="ECO:0000256" key="4">
    <source>
        <dbReference type="ARBA" id="ARBA00022759"/>
    </source>
</evidence>
<dbReference type="Pfam" id="PF17921">
    <property type="entry name" value="Integrase_H2C2"/>
    <property type="match status" value="1"/>
</dbReference>
<feature type="compositionally biased region" description="Polar residues" evidence="7">
    <location>
        <begin position="364"/>
        <end position="383"/>
    </location>
</feature>
<gene>
    <name evidence="9" type="ORF">RRG08_013255</name>
</gene>
<dbReference type="GO" id="GO:0004519">
    <property type="term" value="F:endonuclease activity"/>
    <property type="evidence" value="ECO:0007669"/>
    <property type="project" value="UniProtKB-KW"/>
</dbReference>
<dbReference type="InterPro" id="IPR043502">
    <property type="entry name" value="DNA/RNA_pol_sf"/>
</dbReference>
<keyword evidence="5" id="KW-0378">Hydrolase</keyword>
<dbReference type="GO" id="GO:0016787">
    <property type="term" value="F:hydrolase activity"/>
    <property type="evidence" value="ECO:0007669"/>
    <property type="project" value="UniProtKB-KW"/>
</dbReference>
<proteinExistence type="predicted"/>
<keyword evidence="3" id="KW-0540">Nuclease</keyword>
<dbReference type="AlphaFoldDB" id="A0AAE1DMK5"/>
<keyword evidence="2" id="KW-0548">Nucleotidyltransferase</keyword>
<keyword evidence="10" id="KW-1185">Reference proteome</keyword>
<dbReference type="Gene3D" id="3.30.420.10">
    <property type="entry name" value="Ribonuclease H-like superfamily/Ribonuclease H"/>
    <property type="match status" value="1"/>
</dbReference>
<dbReference type="Proteomes" id="UP001283361">
    <property type="component" value="Unassembled WGS sequence"/>
</dbReference>
<feature type="domain" description="Reverse transcriptase" evidence="8">
    <location>
        <begin position="1"/>
        <end position="67"/>
    </location>
</feature>
<dbReference type="EMBL" id="JAWDGP010003329">
    <property type="protein sequence ID" value="KAK3775410.1"/>
    <property type="molecule type" value="Genomic_DNA"/>
</dbReference>
<organism evidence="9 10">
    <name type="scientific">Elysia crispata</name>
    <name type="common">lettuce slug</name>
    <dbReference type="NCBI Taxonomy" id="231223"/>
    <lineage>
        <taxon>Eukaryota</taxon>
        <taxon>Metazoa</taxon>
        <taxon>Spiralia</taxon>
        <taxon>Lophotrochozoa</taxon>
        <taxon>Mollusca</taxon>
        <taxon>Gastropoda</taxon>
        <taxon>Heterobranchia</taxon>
        <taxon>Euthyneura</taxon>
        <taxon>Panpulmonata</taxon>
        <taxon>Sacoglossa</taxon>
        <taxon>Placobranchoidea</taxon>
        <taxon>Plakobranchidae</taxon>
        <taxon>Elysia</taxon>
    </lineage>
</organism>
<comment type="caution">
    <text evidence="9">The sequence shown here is derived from an EMBL/GenBank/DDBJ whole genome shotgun (WGS) entry which is preliminary data.</text>
</comment>
<dbReference type="PANTHER" id="PTHR37984:SF5">
    <property type="entry name" value="PROTEIN NYNRIN-LIKE"/>
    <property type="match status" value="1"/>
</dbReference>
<dbReference type="InterPro" id="IPR041373">
    <property type="entry name" value="RT_RNaseH"/>
</dbReference>
<accession>A0AAE1DMK5</accession>
<name>A0AAE1DMK5_9GAST</name>
<evidence type="ECO:0000256" key="1">
    <source>
        <dbReference type="ARBA" id="ARBA00022679"/>
    </source>
</evidence>
<dbReference type="Pfam" id="PF17917">
    <property type="entry name" value="RT_RNaseH"/>
    <property type="match status" value="1"/>
</dbReference>
<sequence length="610" mass="68619">MDDIIRKENIRDTFTYIDNVTVCGKNQEEHDRNLAHFLDCARKYNLTFNEDKSCLGAKEIKLLGFLVSKGNIQPDPERLQPLKELAYPCDNKSQKRVIGMFSYYSAWISHFSDKIMPLCTNKTFPLPSAVKEAVDILKEEIAKALVVSIDPTQTLVFETDASDVAVFTTLNQCGKPVAFFSRTLNHSERNHSSIEKEACAIVEALRKWRHYLSGKHFKLVTDQKSVSFMFDNAQKGKIKNDKIQRWRIELSNYSYDVVYRPGSENAAADALSRATCSATTSGSMDNLKEIHDSLCHPGITRMCHFVKSRNLPYSVQEVKQIVANCRVCQELKPSFYRPPNSSLIKATQPFERISVDFKGPLPSTSHNNKGIATSRTTSFNPKGNGQMERLNGTLWKTVTLALKTKGLAISQWESVLLDSLHSVRSLLCTAINETPHERLFRYNRKSTTGTTLPQWLSSPGPVLLKRNVRASKYEPLVDTVELLDCNPLYAHVKLPDGKETTVSLHQLAPIAGENVGIDVLNTPSTIQQPPMSEDSVPVSVDIQQMTDQAQAQVNHSVEESNDPLEHFVDTGNLLQETVSKQSSELLSDNKDTRHTPFVRTRAYNLRSREA</sequence>
<dbReference type="InterPro" id="IPR000477">
    <property type="entry name" value="RT_dom"/>
</dbReference>
<dbReference type="InterPro" id="IPR050951">
    <property type="entry name" value="Retrovirus_Pol_polyprotein"/>
</dbReference>
<dbReference type="GO" id="GO:0003964">
    <property type="term" value="F:RNA-directed DNA polymerase activity"/>
    <property type="evidence" value="ECO:0007669"/>
    <property type="project" value="UniProtKB-KW"/>
</dbReference>
<protein>
    <recommendedName>
        <fullName evidence="8">Reverse transcriptase domain-containing protein</fullName>
    </recommendedName>
</protein>
<dbReference type="Pfam" id="PF00078">
    <property type="entry name" value="RVT_1"/>
    <property type="match status" value="1"/>
</dbReference>
<dbReference type="InterPro" id="IPR041588">
    <property type="entry name" value="Integrase_H2C2"/>
</dbReference>
<dbReference type="InterPro" id="IPR012337">
    <property type="entry name" value="RNaseH-like_sf"/>
</dbReference>
<evidence type="ECO:0000256" key="5">
    <source>
        <dbReference type="ARBA" id="ARBA00022801"/>
    </source>
</evidence>
<evidence type="ECO:0000256" key="6">
    <source>
        <dbReference type="ARBA" id="ARBA00022918"/>
    </source>
</evidence>
<keyword evidence="6" id="KW-0695">RNA-directed DNA polymerase</keyword>
<dbReference type="CDD" id="cd09274">
    <property type="entry name" value="RNase_HI_RT_Ty3"/>
    <property type="match status" value="1"/>
</dbReference>
<dbReference type="SUPFAM" id="SSF56672">
    <property type="entry name" value="DNA/RNA polymerases"/>
    <property type="match status" value="1"/>
</dbReference>
<keyword evidence="4" id="KW-0255">Endonuclease</keyword>
<dbReference type="Gene3D" id="3.30.70.270">
    <property type="match status" value="1"/>
</dbReference>
<dbReference type="InterPro" id="IPR036397">
    <property type="entry name" value="RNaseH_sf"/>
</dbReference>
<dbReference type="InterPro" id="IPR043128">
    <property type="entry name" value="Rev_trsase/Diguanyl_cyclase"/>
</dbReference>
<evidence type="ECO:0000313" key="9">
    <source>
        <dbReference type="EMBL" id="KAK3775410.1"/>
    </source>
</evidence>
<dbReference type="PANTHER" id="PTHR37984">
    <property type="entry name" value="PROTEIN CBG26694"/>
    <property type="match status" value="1"/>
</dbReference>
<dbReference type="SUPFAM" id="SSF53098">
    <property type="entry name" value="Ribonuclease H-like"/>
    <property type="match status" value="1"/>
</dbReference>
<evidence type="ECO:0000259" key="8">
    <source>
        <dbReference type="PROSITE" id="PS50878"/>
    </source>
</evidence>
<dbReference type="PROSITE" id="PS50878">
    <property type="entry name" value="RT_POL"/>
    <property type="match status" value="1"/>
</dbReference>
<evidence type="ECO:0000256" key="2">
    <source>
        <dbReference type="ARBA" id="ARBA00022695"/>
    </source>
</evidence>
<evidence type="ECO:0000256" key="7">
    <source>
        <dbReference type="SAM" id="MobiDB-lite"/>
    </source>
</evidence>
<dbReference type="GO" id="GO:0003676">
    <property type="term" value="F:nucleic acid binding"/>
    <property type="evidence" value="ECO:0007669"/>
    <property type="project" value="InterPro"/>
</dbReference>
<keyword evidence="1" id="KW-0808">Transferase</keyword>
<evidence type="ECO:0000313" key="10">
    <source>
        <dbReference type="Proteomes" id="UP001283361"/>
    </source>
</evidence>
<evidence type="ECO:0000256" key="3">
    <source>
        <dbReference type="ARBA" id="ARBA00022722"/>
    </source>
</evidence>
<feature type="region of interest" description="Disordered" evidence="7">
    <location>
        <begin position="364"/>
        <end position="385"/>
    </location>
</feature>
<reference evidence="9" key="1">
    <citation type="journal article" date="2023" name="G3 (Bethesda)">
        <title>A reference genome for the long-term kleptoplast-retaining sea slug Elysia crispata morphotype clarki.</title>
        <authorList>
            <person name="Eastman K.E."/>
            <person name="Pendleton A.L."/>
            <person name="Shaikh M.A."/>
            <person name="Suttiyut T."/>
            <person name="Ogas R."/>
            <person name="Tomko P."/>
            <person name="Gavelis G."/>
            <person name="Widhalm J.R."/>
            <person name="Wisecaver J.H."/>
        </authorList>
    </citation>
    <scope>NUCLEOTIDE SEQUENCE</scope>
    <source>
        <strain evidence="9">ECLA1</strain>
    </source>
</reference>